<proteinExistence type="predicted"/>
<reference evidence="1" key="1">
    <citation type="submission" date="2021-04" db="EMBL/GenBank/DDBJ databases">
        <authorList>
            <consortium name="Molecular Ecology Group"/>
        </authorList>
    </citation>
    <scope>NUCLEOTIDE SEQUENCE</scope>
</reference>
<evidence type="ECO:0000313" key="1">
    <source>
        <dbReference type="EMBL" id="CAG5117173.1"/>
    </source>
</evidence>
<feature type="non-terminal residue" evidence="1">
    <location>
        <position position="125"/>
    </location>
</feature>
<accession>A0A8S3YIV1</accession>
<name>A0A8S3YIV1_9EUPU</name>
<dbReference type="AlphaFoldDB" id="A0A8S3YIV1"/>
<comment type="caution">
    <text evidence="1">The sequence shown here is derived from an EMBL/GenBank/DDBJ whole genome shotgun (WGS) entry which is preliminary data.</text>
</comment>
<gene>
    <name evidence="1" type="ORF">CUNI_LOCUS2731</name>
</gene>
<keyword evidence="2" id="KW-1185">Reference proteome</keyword>
<dbReference type="Proteomes" id="UP000678393">
    <property type="component" value="Unassembled WGS sequence"/>
</dbReference>
<evidence type="ECO:0000313" key="2">
    <source>
        <dbReference type="Proteomes" id="UP000678393"/>
    </source>
</evidence>
<dbReference type="EMBL" id="CAJHNH020000358">
    <property type="protein sequence ID" value="CAG5117173.1"/>
    <property type="molecule type" value="Genomic_DNA"/>
</dbReference>
<protein>
    <submittedName>
        <fullName evidence="1">Uncharacterized protein</fullName>
    </submittedName>
</protein>
<organism evidence="1 2">
    <name type="scientific">Candidula unifasciata</name>
    <dbReference type="NCBI Taxonomy" id="100452"/>
    <lineage>
        <taxon>Eukaryota</taxon>
        <taxon>Metazoa</taxon>
        <taxon>Spiralia</taxon>
        <taxon>Lophotrochozoa</taxon>
        <taxon>Mollusca</taxon>
        <taxon>Gastropoda</taxon>
        <taxon>Heterobranchia</taxon>
        <taxon>Euthyneura</taxon>
        <taxon>Panpulmonata</taxon>
        <taxon>Eupulmonata</taxon>
        <taxon>Stylommatophora</taxon>
        <taxon>Helicina</taxon>
        <taxon>Helicoidea</taxon>
        <taxon>Geomitridae</taxon>
        <taxon>Candidula</taxon>
    </lineage>
</organism>
<sequence length="125" mass="14181">YCESHGLRFEIGSVFALPGELPCHRYRCHSSGRVSFHSGSCHHKDRCWPVDSTFRSGCVTLKCIKSYELGRNKYTATVIDKKCADLYGSCHDLGSKFSYFVDGRVYHKCTCMVDDSGITEYECKN</sequence>